<protein>
    <recommendedName>
        <fullName evidence="1">Methyltransferase type 11 domain-containing protein</fullName>
    </recommendedName>
</protein>
<proteinExistence type="predicted"/>
<feature type="domain" description="Methyltransferase type 11" evidence="1">
    <location>
        <begin position="110"/>
        <end position="204"/>
    </location>
</feature>
<comment type="caution">
    <text evidence="2">The sequence shown here is derived from an EMBL/GenBank/DDBJ whole genome shotgun (WGS) entry which is preliminary data.</text>
</comment>
<dbReference type="SUPFAM" id="SSF53335">
    <property type="entry name" value="S-adenosyl-L-methionine-dependent methyltransferases"/>
    <property type="match status" value="1"/>
</dbReference>
<dbReference type="InterPro" id="IPR029063">
    <property type="entry name" value="SAM-dependent_MTases_sf"/>
</dbReference>
<dbReference type="GO" id="GO:0008757">
    <property type="term" value="F:S-adenosylmethionine-dependent methyltransferase activity"/>
    <property type="evidence" value="ECO:0007669"/>
    <property type="project" value="InterPro"/>
</dbReference>
<dbReference type="SUPFAM" id="SSF158997">
    <property type="entry name" value="Trm112p-like"/>
    <property type="match status" value="1"/>
</dbReference>
<dbReference type="Proteomes" id="UP001320159">
    <property type="component" value="Unassembled WGS sequence"/>
</dbReference>
<dbReference type="RefSeq" id="WP_230741927.1">
    <property type="nucleotide sequence ID" value="NZ_PGCK01000006.1"/>
</dbReference>
<evidence type="ECO:0000313" key="2">
    <source>
        <dbReference type="EMBL" id="MCD1295083.1"/>
    </source>
</evidence>
<gene>
    <name evidence="2" type="ORF">CUJ83_08740</name>
</gene>
<sequence length="268" mass="30614">MMPDTVSLLCDPDTYEPLELTTIRGAGKVKEALVNPVSGKIFPIRDGIPIFVEDHEISGLNKKLRRFYDRYAPFYDIAIKLYGFLNRKNFNEVRKEYLKNLGIKGGDKVLEVSIGTGANIRYLPETCRFYGLDLSWGMLMKCRRNMKKWGLRSELFLGNAERLPFMDGSFDSVFHVGGINFFNDRTKAISEMIRVAKPGTKILIADESKKAMEAVSKNVVWSSIFKDLGQLEERAEVPVDLVPGEMQDVKVEYMMDGNFYCLYFRKPG</sequence>
<keyword evidence="3" id="KW-1185">Reference proteome</keyword>
<dbReference type="Pfam" id="PF08241">
    <property type="entry name" value="Methyltransf_11"/>
    <property type="match status" value="1"/>
</dbReference>
<dbReference type="Gene3D" id="3.40.50.150">
    <property type="entry name" value="Vaccinia Virus protein VP39"/>
    <property type="match status" value="1"/>
</dbReference>
<accession>A0AAP2RCV4</accession>
<organism evidence="2 3">
    <name type="scientific">Methanooceanicella nereidis</name>
    <dbReference type="NCBI Taxonomy" id="2052831"/>
    <lineage>
        <taxon>Archaea</taxon>
        <taxon>Methanobacteriati</taxon>
        <taxon>Methanobacteriota</taxon>
        <taxon>Stenosarchaea group</taxon>
        <taxon>Methanomicrobia</taxon>
        <taxon>Methanocellales</taxon>
        <taxon>Methanocellaceae</taxon>
        <taxon>Methanooceanicella</taxon>
    </lineage>
</organism>
<dbReference type="EMBL" id="PGCK01000006">
    <property type="protein sequence ID" value="MCD1295083.1"/>
    <property type="molecule type" value="Genomic_DNA"/>
</dbReference>
<dbReference type="Gene3D" id="2.20.25.10">
    <property type="match status" value="1"/>
</dbReference>
<dbReference type="AlphaFoldDB" id="A0AAP2RCV4"/>
<evidence type="ECO:0000313" key="3">
    <source>
        <dbReference type="Proteomes" id="UP001320159"/>
    </source>
</evidence>
<evidence type="ECO:0000259" key="1">
    <source>
        <dbReference type="Pfam" id="PF08241"/>
    </source>
</evidence>
<name>A0AAP2RCV4_9EURY</name>
<dbReference type="InterPro" id="IPR013216">
    <property type="entry name" value="Methyltransf_11"/>
</dbReference>
<dbReference type="PANTHER" id="PTHR43591:SF24">
    <property type="entry name" value="2-METHOXY-6-POLYPRENYL-1,4-BENZOQUINOL METHYLASE, MITOCHONDRIAL"/>
    <property type="match status" value="1"/>
</dbReference>
<dbReference type="PANTHER" id="PTHR43591">
    <property type="entry name" value="METHYLTRANSFERASE"/>
    <property type="match status" value="1"/>
</dbReference>
<reference evidence="2 3" key="1">
    <citation type="submission" date="2017-11" db="EMBL/GenBank/DDBJ databases">
        <title>Isolation and Characterization of Family Methanocellaceae Species from Potential Methane Hydrate Area Offshore Southwestern Taiwan.</title>
        <authorList>
            <person name="Zhang W.-L."/>
            <person name="Chen W.-C."/>
            <person name="Lai M.-C."/>
            <person name="Chen S.-C."/>
        </authorList>
    </citation>
    <scope>NUCLEOTIDE SEQUENCE [LARGE SCALE GENOMIC DNA]</scope>
    <source>
        <strain evidence="2 3">CWC-04</strain>
    </source>
</reference>